<evidence type="ECO:0000256" key="4">
    <source>
        <dbReference type="ARBA" id="ARBA00008061"/>
    </source>
</evidence>
<evidence type="ECO:0000256" key="7">
    <source>
        <dbReference type="ARBA" id="ARBA00022723"/>
    </source>
</evidence>
<keyword evidence="7" id="KW-0479">Metal-binding</keyword>
<dbReference type="AlphaFoldDB" id="A0AAE1K8C2"/>
<dbReference type="SUPFAM" id="SSF51011">
    <property type="entry name" value="Glycosyl hydrolase domain"/>
    <property type="match status" value="1"/>
</dbReference>
<feature type="domain" description="Glycosyl hydrolase family 13 catalytic" evidence="17">
    <location>
        <begin position="30"/>
        <end position="405"/>
    </location>
</feature>
<dbReference type="InterPro" id="IPR013780">
    <property type="entry name" value="Glyco_hydro_b"/>
</dbReference>
<evidence type="ECO:0000256" key="1">
    <source>
        <dbReference type="ARBA" id="ARBA00000548"/>
    </source>
</evidence>
<dbReference type="InterPro" id="IPR031319">
    <property type="entry name" value="A-amylase_C"/>
</dbReference>
<evidence type="ECO:0000256" key="5">
    <source>
        <dbReference type="ARBA" id="ARBA00011245"/>
    </source>
</evidence>
<evidence type="ECO:0000256" key="6">
    <source>
        <dbReference type="ARBA" id="ARBA00012595"/>
    </source>
</evidence>
<feature type="signal peptide" evidence="15">
    <location>
        <begin position="1"/>
        <end position="20"/>
    </location>
</feature>
<dbReference type="CDD" id="cd11317">
    <property type="entry name" value="AmyAc_bac_euk_AmyA"/>
    <property type="match status" value="1"/>
</dbReference>
<feature type="chain" id="PRO_5041945763" description="Alpha-amylase" evidence="15">
    <location>
        <begin position="21"/>
        <end position="764"/>
    </location>
</feature>
<comment type="cofactor">
    <cofactor evidence="3">
        <name>chloride</name>
        <dbReference type="ChEBI" id="CHEBI:17996"/>
    </cofactor>
</comment>
<comment type="subunit">
    <text evidence="5">Monomer.</text>
</comment>
<keyword evidence="9" id="KW-0106">Calcium</keyword>
<accession>A0AAE1K8C2</accession>
<dbReference type="Gene3D" id="3.20.20.80">
    <property type="entry name" value="Glycosidases"/>
    <property type="match status" value="1"/>
</dbReference>
<reference evidence="18" key="1">
    <citation type="submission" date="2023-10" db="EMBL/GenBank/DDBJ databases">
        <title>Genome assemblies of two species of porcelain crab, Petrolisthes cinctipes and Petrolisthes manimaculis (Anomura: Porcellanidae).</title>
        <authorList>
            <person name="Angst P."/>
        </authorList>
    </citation>
    <scope>NUCLEOTIDE SEQUENCE</scope>
    <source>
        <strain evidence="18">PB745_01</strain>
        <tissue evidence="18">Gill</tissue>
    </source>
</reference>
<dbReference type="Proteomes" id="UP001286313">
    <property type="component" value="Unassembled WGS sequence"/>
</dbReference>
<dbReference type="InterPro" id="IPR006047">
    <property type="entry name" value="GH13_cat_dom"/>
</dbReference>
<dbReference type="EMBL" id="JAWQEG010003567">
    <property type="protein sequence ID" value="KAK3865538.1"/>
    <property type="molecule type" value="Genomic_DNA"/>
</dbReference>
<dbReference type="Gene3D" id="2.60.40.1180">
    <property type="entry name" value="Golgi alpha-mannosidase II"/>
    <property type="match status" value="1"/>
</dbReference>
<gene>
    <name evidence="18" type="ORF">Pcinc_028866</name>
</gene>
<dbReference type="Pfam" id="PF00128">
    <property type="entry name" value="Alpha-amylase"/>
    <property type="match status" value="1"/>
</dbReference>
<evidence type="ECO:0000256" key="12">
    <source>
        <dbReference type="ARBA" id="ARBA00023295"/>
    </source>
</evidence>
<comment type="cofactor">
    <cofactor evidence="2">
        <name>Ca(2+)</name>
        <dbReference type="ChEBI" id="CHEBI:29108"/>
    </cofactor>
</comment>
<dbReference type="PRINTS" id="PR00110">
    <property type="entry name" value="ALPHAAMYLASE"/>
</dbReference>
<dbReference type="InterPro" id="IPR006046">
    <property type="entry name" value="Alpha_amylase"/>
</dbReference>
<evidence type="ECO:0000256" key="15">
    <source>
        <dbReference type="SAM" id="SignalP"/>
    </source>
</evidence>
<dbReference type="GO" id="GO:0005975">
    <property type="term" value="P:carbohydrate metabolic process"/>
    <property type="evidence" value="ECO:0007669"/>
    <property type="project" value="InterPro"/>
</dbReference>
<evidence type="ECO:0000313" key="19">
    <source>
        <dbReference type="Proteomes" id="UP001286313"/>
    </source>
</evidence>
<keyword evidence="15" id="KW-0732">Signal</keyword>
<organism evidence="18 19">
    <name type="scientific">Petrolisthes cinctipes</name>
    <name type="common">Flat porcelain crab</name>
    <dbReference type="NCBI Taxonomy" id="88211"/>
    <lineage>
        <taxon>Eukaryota</taxon>
        <taxon>Metazoa</taxon>
        <taxon>Ecdysozoa</taxon>
        <taxon>Arthropoda</taxon>
        <taxon>Crustacea</taxon>
        <taxon>Multicrustacea</taxon>
        <taxon>Malacostraca</taxon>
        <taxon>Eumalacostraca</taxon>
        <taxon>Eucarida</taxon>
        <taxon>Decapoda</taxon>
        <taxon>Pleocyemata</taxon>
        <taxon>Anomura</taxon>
        <taxon>Galatheoidea</taxon>
        <taxon>Porcellanidae</taxon>
        <taxon>Petrolisthes</taxon>
    </lineage>
</organism>
<name>A0AAE1K8C2_PETCI</name>
<evidence type="ECO:0000256" key="3">
    <source>
        <dbReference type="ARBA" id="ARBA00001923"/>
    </source>
</evidence>
<dbReference type="SMART" id="SM00632">
    <property type="entry name" value="Aamy_C"/>
    <property type="match status" value="1"/>
</dbReference>
<comment type="caution">
    <text evidence="18">The sequence shown here is derived from an EMBL/GenBank/DDBJ whole genome shotgun (WGS) entry which is preliminary data.</text>
</comment>
<keyword evidence="19" id="KW-1185">Reference proteome</keyword>
<proteinExistence type="inferred from homology"/>
<evidence type="ECO:0000259" key="17">
    <source>
        <dbReference type="SMART" id="SM00642"/>
    </source>
</evidence>
<evidence type="ECO:0000256" key="8">
    <source>
        <dbReference type="ARBA" id="ARBA00022801"/>
    </source>
</evidence>
<evidence type="ECO:0000313" key="18">
    <source>
        <dbReference type="EMBL" id="KAK3865538.1"/>
    </source>
</evidence>
<evidence type="ECO:0000256" key="13">
    <source>
        <dbReference type="RuleBase" id="RU003615"/>
    </source>
</evidence>
<comment type="similarity">
    <text evidence="4 13">Belongs to the glycosyl hydrolase 13 family.</text>
</comment>
<keyword evidence="11 14" id="KW-0119">Carbohydrate metabolism</keyword>
<protein>
    <recommendedName>
        <fullName evidence="6 14">Alpha-amylase</fullName>
        <ecNumber evidence="6 14">3.2.1.1</ecNumber>
    </recommendedName>
</protein>
<evidence type="ECO:0000256" key="14">
    <source>
        <dbReference type="RuleBase" id="RU361134"/>
    </source>
</evidence>
<dbReference type="GO" id="GO:0046872">
    <property type="term" value="F:metal ion binding"/>
    <property type="evidence" value="ECO:0007669"/>
    <property type="project" value="UniProtKB-KW"/>
</dbReference>
<dbReference type="EC" id="3.2.1.1" evidence="6 14"/>
<dbReference type="GO" id="GO:0004556">
    <property type="term" value="F:alpha-amylase activity"/>
    <property type="evidence" value="ECO:0007669"/>
    <property type="project" value="UniProtKB-UniRule"/>
</dbReference>
<dbReference type="SUPFAM" id="SSF51445">
    <property type="entry name" value="(Trans)glycosidases"/>
    <property type="match status" value="1"/>
</dbReference>
<evidence type="ECO:0000256" key="2">
    <source>
        <dbReference type="ARBA" id="ARBA00001913"/>
    </source>
</evidence>
<evidence type="ECO:0000256" key="9">
    <source>
        <dbReference type="ARBA" id="ARBA00022837"/>
    </source>
</evidence>
<keyword evidence="10" id="KW-0868">Chloride</keyword>
<dbReference type="SMART" id="SM00642">
    <property type="entry name" value="Aamy"/>
    <property type="match status" value="1"/>
</dbReference>
<keyword evidence="8 14" id="KW-0378">Hydrolase</keyword>
<dbReference type="PANTHER" id="PTHR43447">
    <property type="entry name" value="ALPHA-AMYLASE"/>
    <property type="match status" value="1"/>
</dbReference>
<sequence>MRLAGVTLVVVAAVVGSAWGYDTPYCDGRQTIVHLFEWKWTDIADECERFLGPAGFCAVQLSPPNEHAVIGEDGFPWWQRYQPVSYKLDSRSGTREQFIDMVQRCNAVQVRIIIDAVVNHMTGLGRSGQGSGGSNFNADNLDFPGVPFSSSDFTPREMCPSENGQINNYGNVEEVRNCYLVGLTDLYGASDYVRQKVADFFNDAIDIGVMGFRVDAAKHMWPADLEAIEGKTHDLNTAAGFPSGARPFFYHEVIDQGGEPITVDEYFGVGRTTEFRFCKKIAWGINDFGQLGSIYDPGWGMAPSDKALVFVDNHDNQRGHGGAGDVLTYKAGRDYTMGVSFALAHDYGFMRIMSSYYFDNTDVGPPGSSNGGNTDSPIINGDGSCGGGWVCEHRWNAISKMVGFRNAVAGTNIANWYQVGDNVAFSRGDKGFFAMSKYGDFDMTLQTGMPAGSYCELISGCANMVTVNGDGTAQISIHNYEEPVFAICVACDGTGPTVDPSLTTTPGPTKPPVSGQARTVLFIHKETSVGQDLFLRGGIDEGHRPGCTENAETDICALDISTNSLGSEEHYTKYDAWRVGDTKLDWYGAQTGQGSYQGQAASGTPLAWTTNQAGNAGYQDLNTYGEHYWMVDMTIDCDQTEGGWFDVKAFLSNAGSGWENDITQVPTCTGDAGGAKPYTSGNHLGRCGFINVFDFSTLQPWHSTEGARTLHGGGETAWKHPPGRLYWGLNKYPFEVHPYLTIAVKSKGGTAKVEPSRGTGLLDY</sequence>
<dbReference type="InterPro" id="IPR017853">
    <property type="entry name" value="GH"/>
</dbReference>
<comment type="catalytic activity">
    <reaction evidence="1 14">
        <text>Endohydrolysis of (1-&gt;4)-alpha-D-glucosidic linkages in polysaccharides containing three or more (1-&gt;4)-alpha-linked D-glucose units.</text>
        <dbReference type="EC" id="3.2.1.1"/>
    </reaction>
</comment>
<feature type="domain" description="Alpha-amylase C-terminal" evidence="16">
    <location>
        <begin position="414"/>
        <end position="492"/>
    </location>
</feature>
<evidence type="ECO:0000256" key="10">
    <source>
        <dbReference type="ARBA" id="ARBA00023214"/>
    </source>
</evidence>
<keyword evidence="12 14" id="KW-0326">Glycosidase</keyword>
<evidence type="ECO:0000256" key="11">
    <source>
        <dbReference type="ARBA" id="ARBA00023277"/>
    </source>
</evidence>
<evidence type="ECO:0000259" key="16">
    <source>
        <dbReference type="SMART" id="SM00632"/>
    </source>
</evidence>